<dbReference type="PANTHER" id="PTHR43798">
    <property type="entry name" value="MONOACYLGLYCEROL LIPASE"/>
    <property type="match status" value="1"/>
</dbReference>
<keyword evidence="2" id="KW-0378">Hydrolase</keyword>
<comment type="caution">
    <text evidence="2">The sequence shown here is derived from an EMBL/GenBank/DDBJ whole genome shotgun (WGS) entry which is preliminary data.</text>
</comment>
<dbReference type="Proteomes" id="UP001523219">
    <property type="component" value="Unassembled WGS sequence"/>
</dbReference>
<dbReference type="InterPro" id="IPR000073">
    <property type="entry name" value="AB_hydrolase_1"/>
</dbReference>
<dbReference type="Pfam" id="PF12697">
    <property type="entry name" value="Abhydrolase_6"/>
    <property type="match status" value="1"/>
</dbReference>
<protein>
    <submittedName>
        <fullName evidence="2">Alpha/beta hydrolase</fullName>
    </submittedName>
</protein>
<dbReference type="InterPro" id="IPR029058">
    <property type="entry name" value="AB_hydrolase_fold"/>
</dbReference>
<dbReference type="RefSeq" id="WP_252428804.1">
    <property type="nucleotide sequence ID" value="NZ_JAMWMR010000050.1"/>
</dbReference>
<reference evidence="2 3" key="1">
    <citation type="submission" date="2022-05" db="EMBL/GenBank/DDBJ databases">
        <title>Streptomyces sp. nov. RY43-2 isolated from soil of a peat swamp forest.</title>
        <authorList>
            <person name="Kanchanasin P."/>
            <person name="Tanasupawat S."/>
            <person name="Phongsopitanun W."/>
        </authorList>
    </citation>
    <scope>NUCLEOTIDE SEQUENCE [LARGE SCALE GENOMIC DNA]</scope>
    <source>
        <strain evidence="2 3">RY43-2</strain>
    </source>
</reference>
<dbReference type="InterPro" id="IPR050266">
    <property type="entry name" value="AB_hydrolase_sf"/>
</dbReference>
<proteinExistence type="predicted"/>
<dbReference type="EMBL" id="JAMWMR010000050">
    <property type="protein sequence ID" value="MCN9244839.1"/>
    <property type="molecule type" value="Genomic_DNA"/>
</dbReference>
<evidence type="ECO:0000313" key="3">
    <source>
        <dbReference type="Proteomes" id="UP001523219"/>
    </source>
</evidence>
<dbReference type="GO" id="GO:0016787">
    <property type="term" value="F:hydrolase activity"/>
    <property type="evidence" value="ECO:0007669"/>
    <property type="project" value="UniProtKB-KW"/>
</dbReference>
<sequence>MLLAEQEASHGAPWRQIVDHEAGGEPLHVWESPGQDPRGPSLVLVHGFEENWESWLPLARRLPRDLRLFALDLPWRGGSHHRWTDRGSSATWLERALELLPVHPDAVLAHSFGATTQLELLTRSTPFSAIPTTLVAPVYRPHDQPVDSRFFGEAVDRFRSVLADGLRARMGPRGATVPPDIVDVMIGKVRERVEPQGFLHFYATLSRTPHLPLPLIEAPVLVVSGTHDPSAPVAAIDELRRAIPDVTIHQDANLDHFCQLRQPDRVAEQLLAFLAARGLCLAGRPQPTTKESISA</sequence>
<evidence type="ECO:0000259" key="1">
    <source>
        <dbReference type="Pfam" id="PF12697"/>
    </source>
</evidence>
<name>A0ABT0ZMM8_9ACTN</name>
<dbReference type="SUPFAM" id="SSF53474">
    <property type="entry name" value="alpha/beta-Hydrolases"/>
    <property type="match status" value="1"/>
</dbReference>
<dbReference type="PANTHER" id="PTHR43798:SF5">
    <property type="entry name" value="MONOACYLGLYCEROL LIPASE ABHD6"/>
    <property type="match status" value="1"/>
</dbReference>
<dbReference type="Gene3D" id="3.40.50.1820">
    <property type="entry name" value="alpha/beta hydrolase"/>
    <property type="match status" value="1"/>
</dbReference>
<feature type="domain" description="AB hydrolase-1" evidence="1">
    <location>
        <begin position="42"/>
        <end position="268"/>
    </location>
</feature>
<accession>A0ABT0ZMM8</accession>
<organism evidence="2 3">
    <name type="scientific">Streptomyces macrolidinus</name>
    <dbReference type="NCBI Taxonomy" id="2952607"/>
    <lineage>
        <taxon>Bacteria</taxon>
        <taxon>Bacillati</taxon>
        <taxon>Actinomycetota</taxon>
        <taxon>Actinomycetes</taxon>
        <taxon>Kitasatosporales</taxon>
        <taxon>Streptomycetaceae</taxon>
        <taxon>Streptomyces</taxon>
    </lineage>
</organism>
<evidence type="ECO:0000313" key="2">
    <source>
        <dbReference type="EMBL" id="MCN9244839.1"/>
    </source>
</evidence>
<gene>
    <name evidence="2" type="ORF">NGF19_29355</name>
</gene>
<keyword evidence="3" id="KW-1185">Reference proteome</keyword>